<reference evidence="1" key="1">
    <citation type="submission" date="2006-10" db="EMBL/GenBank/DDBJ databases">
        <authorList>
            <person name="Amadeo P."/>
            <person name="Zhao Q."/>
            <person name="Wortman J."/>
            <person name="Fraser-Liggett C."/>
            <person name="Carlton J."/>
        </authorList>
    </citation>
    <scope>NUCLEOTIDE SEQUENCE</scope>
    <source>
        <strain evidence="1">G3</strain>
    </source>
</reference>
<dbReference type="InterPro" id="IPR015915">
    <property type="entry name" value="Kelch-typ_b-propeller"/>
</dbReference>
<sequence>MSNKTVVKPIKNPPVFEHDDMRKLVNLAFFEDTVYLCYQKIYKLVLSGFIRNEDSAFSWNQVADIPFTQRSGQKMISVPKGIVFFGGEDEDNIVYNDLWFWDGKNWDYLATNVPPLISPAACYAGDHQLLIHGGLREDKTFNNADFYFVDLETSVTKQISLNFPLQLHSHSITLLSNGKFLLYGGTSPEGVSSKLYIIDFEAKTFERIESPYEIATTGHYTAEIYTLLFCIGGYDAQKKPQSTWLFNFDHNIWFKYKLDVNFDGVFVYTSALVGNGVAFHCISRNYDTFLTYSISKNTPSCNIKDTQSFTKFVSNQLKYSIQEFTIPSRKNTIDNRLVEIRDQFLSKATECGVGQDVIENSKTVFDDLDKLNEVKFRIISLKSSIKNQPKISNLRNVTPSHYDRDKYVELRKFIEQSKIERKSARDKAISLSEKIDHLSFSNYVANIRNSRPLDCTNEDVDRKLAKSQQLAQLIASMREEKETHLRHRQEESRQEMESARTEVVLLDQIGASWEEADCLRMAANEAKEECLRIVAKLILLRIEILNQIVDYPLSTRLELVAQQETPSKCLSVNKMIQKKRSLIRNLDKMINELFVNSHKSDSERISELQLAVENIGAWASAAKEVCTEVKKPIPQLGNVPRENFAIEKIDIFISSLADWEYDFELKDYTPFIVRQPETPK</sequence>
<dbReference type="OrthoDB" id="10250130at2759"/>
<dbReference type="Proteomes" id="UP000001542">
    <property type="component" value="Unassembled WGS sequence"/>
</dbReference>
<dbReference type="VEuPathDB" id="TrichDB:TVAGG3_0526220"/>
<dbReference type="STRING" id="5722.A2FDD8"/>
<dbReference type="Pfam" id="PF24681">
    <property type="entry name" value="Kelch_KLHDC2_KLHL20_DRC7"/>
    <property type="match status" value="1"/>
</dbReference>
<evidence type="ECO:0000313" key="2">
    <source>
        <dbReference type="Proteomes" id="UP000001542"/>
    </source>
</evidence>
<dbReference type="InParanoid" id="A2FDD8"/>
<keyword evidence="2" id="KW-1185">Reference proteome</keyword>
<accession>A2FDD8</accession>
<evidence type="ECO:0000313" key="1">
    <source>
        <dbReference type="EMBL" id="EAX97089.1"/>
    </source>
</evidence>
<dbReference type="RefSeq" id="XP_001310019.1">
    <property type="nucleotide sequence ID" value="XM_001310018.1"/>
</dbReference>
<dbReference type="PANTHER" id="PTHR23244">
    <property type="entry name" value="KELCH REPEAT DOMAIN"/>
    <property type="match status" value="1"/>
</dbReference>
<dbReference type="SUPFAM" id="SSF117281">
    <property type="entry name" value="Kelch motif"/>
    <property type="match status" value="1"/>
</dbReference>
<reference evidence="1" key="2">
    <citation type="journal article" date="2007" name="Science">
        <title>Draft genome sequence of the sexually transmitted pathogen Trichomonas vaginalis.</title>
        <authorList>
            <person name="Carlton J.M."/>
            <person name="Hirt R.P."/>
            <person name="Silva J.C."/>
            <person name="Delcher A.L."/>
            <person name="Schatz M."/>
            <person name="Zhao Q."/>
            <person name="Wortman J.R."/>
            <person name="Bidwell S.L."/>
            <person name="Alsmark U.C.M."/>
            <person name="Besteiro S."/>
            <person name="Sicheritz-Ponten T."/>
            <person name="Noel C.J."/>
            <person name="Dacks J.B."/>
            <person name="Foster P.G."/>
            <person name="Simillion C."/>
            <person name="Van de Peer Y."/>
            <person name="Miranda-Saavedra D."/>
            <person name="Barton G.J."/>
            <person name="Westrop G.D."/>
            <person name="Mueller S."/>
            <person name="Dessi D."/>
            <person name="Fiori P.L."/>
            <person name="Ren Q."/>
            <person name="Paulsen I."/>
            <person name="Zhang H."/>
            <person name="Bastida-Corcuera F.D."/>
            <person name="Simoes-Barbosa A."/>
            <person name="Brown M.T."/>
            <person name="Hayes R.D."/>
            <person name="Mukherjee M."/>
            <person name="Okumura C.Y."/>
            <person name="Schneider R."/>
            <person name="Smith A.J."/>
            <person name="Vanacova S."/>
            <person name="Villalvazo M."/>
            <person name="Haas B.J."/>
            <person name="Pertea M."/>
            <person name="Feldblyum T.V."/>
            <person name="Utterback T.R."/>
            <person name="Shu C.L."/>
            <person name="Osoegawa K."/>
            <person name="de Jong P.J."/>
            <person name="Hrdy I."/>
            <person name="Horvathova L."/>
            <person name="Zubacova Z."/>
            <person name="Dolezal P."/>
            <person name="Malik S.B."/>
            <person name="Logsdon J.M. Jr."/>
            <person name="Henze K."/>
            <person name="Gupta A."/>
            <person name="Wang C.C."/>
            <person name="Dunne R.L."/>
            <person name="Upcroft J.A."/>
            <person name="Upcroft P."/>
            <person name="White O."/>
            <person name="Salzberg S.L."/>
            <person name="Tang P."/>
            <person name="Chiu C.-H."/>
            <person name="Lee Y.-S."/>
            <person name="Embley T.M."/>
            <person name="Coombs G.H."/>
            <person name="Mottram J.C."/>
            <person name="Tachezy J."/>
            <person name="Fraser-Liggett C.M."/>
            <person name="Johnson P.J."/>
        </authorList>
    </citation>
    <scope>NUCLEOTIDE SEQUENCE [LARGE SCALE GENOMIC DNA]</scope>
    <source>
        <strain evidence="1">G3</strain>
    </source>
</reference>
<dbReference type="Gene3D" id="2.120.10.80">
    <property type="entry name" value="Kelch-type beta propeller"/>
    <property type="match status" value="1"/>
</dbReference>
<dbReference type="PANTHER" id="PTHR23244:SF471">
    <property type="entry name" value="GUANINE NUCLEOTIDE-BINDING PROTEIN SUBUNIT BETA 1-RELATED"/>
    <property type="match status" value="1"/>
</dbReference>
<dbReference type="SMR" id="A2FDD8"/>
<name>A2FDD8_TRIV3</name>
<dbReference type="AlphaFoldDB" id="A2FDD8"/>
<organism evidence="1 2">
    <name type="scientific">Trichomonas vaginalis (strain ATCC PRA-98 / G3)</name>
    <dbReference type="NCBI Taxonomy" id="412133"/>
    <lineage>
        <taxon>Eukaryota</taxon>
        <taxon>Metamonada</taxon>
        <taxon>Parabasalia</taxon>
        <taxon>Trichomonadida</taxon>
        <taxon>Trichomonadidae</taxon>
        <taxon>Trichomonas</taxon>
    </lineage>
</organism>
<dbReference type="KEGG" id="tva:4754867"/>
<gene>
    <name evidence="1" type="ORF">TVAG_086280</name>
</gene>
<dbReference type="VEuPathDB" id="TrichDB:TVAG_086280"/>
<proteinExistence type="predicted"/>
<dbReference type="EMBL" id="DS113730">
    <property type="protein sequence ID" value="EAX97089.1"/>
    <property type="molecule type" value="Genomic_DNA"/>
</dbReference>
<protein>
    <submittedName>
        <fullName evidence="1">Kelch motif family protein</fullName>
    </submittedName>
</protein>